<sequence>MSKSAAVIWTLAVAFTDASGSVWPSPAIALLMIALISSLVVSFVTVWLAANNFVKSNFGNVGIAKSAVPVTNFDSSATGSVVLLPQPVSPSNKLAAV</sequence>
<dbReference type="RefSeq" id="WP_028124242.1">
    <property type="nucleotide sequence ID" value="NZ_CP024964.1"/>
</dbReference>
<feature type="transmembrane region" description="Helical" evidence="1">
    <location>
        <begin position="30"/>
        <end position="50"/>
    </location>
</feature>
<protein>
    <submittedName>
        <fullName evidence="2">Uncharacterized protein</fullName>
    </submittedName>
</protein>
<dbReference type="KEGG" id="eml:EMELA_v1c06440"/>
<keyword evidence="3" id="KW-1185">Reference proteome</keyword>
<dbReference type="AlphaFoldDB" id="A0A2K8NZI8"/>
<keyword evidence="1" id="KW-0472">Membrane</keyword>
<proteinExistence type="predicted"/>
<reference evidence="2 3" key="1">
    <citation type="submission" date="2017-11" db="EMBL/GenBank/DDBJ databases">
        <title>Genome sequence of Entomoplasma melaleucae M1 (ATCC 49191).</title>
        <authorList>
            <person name="Lo W.-S."/>
            <person name="Gasparich G.E."/>
            <person name="Kuo C.-H."/>
        </authorList>
    </citation>
    <scope>NUCLEOTIDE SEQUENCE [LARGE SCALE GENOMIC DNA]</scope>
    <source>
        <strain evidence="2 3">M1</strain>
    </source>
</reference>
<keyword evidence="1" id="KW-1133">Transmembrane helix</keyword>
<dbReference type="EMBL" id="CP024964">
    <property type="protein sequence ID" value="ATZ18151.1"/>
    <property type="molecule type" value="Genomic_DNA"/>
</dbReference>
<evidence type="ECO:0000256" key="1">
    <source>
        <dbReference type="SAM" id="Phobius"/>
    </source>
</evidence>
<keyword evidence="1" id="KW-0812">Transmembrane</keyword>
<evidence type="ECO:0000313" key="2">
    <source>
        <dbReference type="EMBL" id="ATZ18151.1"/>
    </source>
</evidence>
<name>A0A2K8NZI8_9MOLU</name>
<organism evidence="2 3">
    <name type="scientific">Mesoplasma melaleucae</name>
    <dbReference type="NCBI Taxonomy" id="81459"/>
    <lineage>
        <taxon>Bacteria</taxon>
        <taxon>Bacillati</taxon>
        <taxon>Mycoplasmatota</taxon>
        <taxon>Mollicutes</taxon>
        <taxon>Entomoplasmatales</taxon>
        <taxon>Entomoplasmataceae</taxon>
        <taxon>Mesoplasma</taxon>
    </lineage>
</organism>
<dbReference type="Proteomes" id="UP000231896">
    <property type="component" value="Chromosome"/>
</dbReference>
<accession>A0A2K8NZI8</accession>
<gene>
    <name evidence="2" type="ORF">EMELA_v1c06440</name>
</gene>
<evidence type="ECO:0000313" key="3">
    <source>
        <dbReference type="Proteomes" id="UP000231896"/>
    </source>
</evidence>